<evidence type="ECO:0000256" key="7">
    <source>
        <dbReference type="ARBA" id="ARBA00022840"/>
    </source>
</evidence>
<evidence type="ECO:0000256" key="3">
    <source>
        <dbReference type="ARBA" id="ARBA00022490"/>
    </source>
</evidence>
<dbReference type="SUPFAM" id="SSF52540">
    <property type="entry name" value="P-loop containing nucleoside triphosphate hydrolases"/>
    <property type="match status" value="1"/>
</dbReference>
<dbReference type="PANTHER" id="PTHR21342">
    <property type="entry name" value="PHOSPHOPANTETHEINE ADENYLYLTRANSFERASE"/>
    <property type="match status" value="1"/>
</dbReference>
<dbReference type="SUPFAM" id="SSF52374">
    <property type="entry name" value="Nucleotidylyl transferase"/>
    <property type="match status" value="1"/>
</dbReference>
<dbReference type="InterPro" id="IPR014729">
    <property type="entry name" value="Rossmann-like_a/b/a_fold"/>
</dbReference>
<dbReference type="Proteomes" id="UP000177579">
    <property type="component" value="Unassembled WGS sequence"/>
</dbReference>
<dbReference type="GO" id="GO:0005524">
    <property type="term" value="F:ATP binding"/>
    <property type="evidence" value="ECO:0007669"/>
    <property type="project" value="UniProtKB-KW"/>
</dbReference>
<evidence type="ECO:0000256" key="10">
    <source>
        <dbReference type="ARBA" id="ARBA00029346"/>
    </source>
</evidence>
<sequence>MTALYLFPGSFSPPTRGHLHLVKKALKFLPRVTIVCSINADKPNDWFAEEESMDLWQSYDLPENVNVTILDEIKETVKNAKDVVMIRGIRDNDDAEHEKQVMIQNSRNYGIEQFFYIYSDSNYKNVSSSRVRRLAENLELEELSKLVSPMVVTKLLEKVLEINNLFLVVGQPGSGKSTFLRELARLNKNNLFINTDDFNKKLKNLIEVEFSGQDIVEMALKREEELIEKIKEPWMNFLKEELKQVPAGSNVFVEIPYGMQKEKSMFRFVGGKVLCIGCSKEILKKRVKGRGTPELLPFIDRIPDISETRNIVKENKLDLIVVHSECSKKRFLEKAEEFNQTL</sequence>
<comment type="caution">
    <text evidence="12">The sequence shown here is derived from an EMBL/GenBank/DDBJ whole genome shotgun (WGS) entry which is preliminary data.</text>
</comment>
<dbReference type="EMBL" id="MFGO01000032">
    <property type="protein sequence ID" value="OGF40275.1"/>
    <property type="molecule type" value="Genomic_DNA"/>
</dbReference>
<dbReference type="AlphaFoldDB" id="A0A1F5TMS7"/>
<dbReference type="InterPro" id="IPR001980">
    <property type="entry name" value="PPAT"/>
</dbReference>
<keyword evidence="5" id="KW-0548">Nucleotidyltransferase</keyword>
<evidence type="ECO:0000256" key="5">
    <source>
        <dbReference type="ARBA" id="ARBA00022695"/>
    </source>
</evidence>
<keyword evidence="6" id="KW-0547">Nucleotide-binding</keyword>
<dbReference type="PRINTS" id="PR01020">
    <property type="entry name" value="LPSBIOSNTHSS"/>
</dbReference>
<accession>A0A1F5TMS7</accession>
<evidence type="ECO:0000256" key="8">
    <source>
        <dbReference type="ARBA" id="ARBA00022842"/>
    </source>
</evidence>
<dbReference type="InterPro" id="IPR004821">
    <property type="entry name" value="Cyt_trans-like"/>
</dbReference>
<dbReference type="EC" id="2.7.7.3" evidence="1"/>
<gene>
    <name evidence="12" type="ORF">A2531_04560</name>
</gene>
<protein>
    <recommendedName>
        <fullName evidence="2">Phosphopantetheine adenylyltransferase</fullName>
        <ecNumber evidence="1">2.7.7.3</ecNumber>
    </recommendedName>
</protein>
<dbReference type="GO" id="GO:0015937">
    <property type="term" value="P:coenzyme A biosynthetic process"/>
    <property type="evidence" value="ECO:0007669"/>
    <property type="project" value="UniProtKB-KW"/>
</dbReference>
<evidence type="ECO:0000259" key="11">
    <source>
        <dbReference type="Pfam" id="PF01467"/>
    </source>
</evidence>
<dbReference type="Pfam" id="PF01467">
    <property type="entry name" value="CTP_transf_like"/>
    <property type="match status" value="1"/>
</dbReference>
<feature type="domain" description="Cytidyltransferase-like" evidence="11">
    <location>
        <begin position="6"/>
        <end position="133"/>
    </location>
</feature>
<evidence type="ECO:0000313" key="13">
    <source>
        <dbReference type="Proteomes" id="UP000177579"/>
    </source>
</evidence>
<keyword evidence="7" id="KW-0067">ATP-binding</keyword>
<dbReference type="PANTHER" id="PTHR21342:SF1">
    <property type="entry name" value="PHOSPHOPANTETHEINE ADENYLYLTRANSFERASE"/>
    <property type="match status" value="1"/>
</dbReference>
<dbReference type="GO" id="GO:0004595">
    <property type="term" value="F:pantetheine-phosphate adenylyltransferase activity"/>
    <property type="evidence" value="ECO:0007669"/>
    <property type="project" value="UniProtKB-EC"/>
</dbReference>
<dbReference type="NCBIfam" id="TIGR00125">
    <property type="entry name" value="cyt_tran_rel"/>
    <property type="match status" value="1"/>
</dbReference>
<evidence type="ECO:0000313" key="12">
    <source>
        <dbReference type="EMBL" id="OGF40275.1"/>
    </source>
</evidence>
<name>A0A1F5TMS7_9BACT</name>
<evidence type="ECO:0000256" key="2">
    <source>
        <dbReference type="ARBA" id="ARBA00013868"/>
    </source>
</evidence>
<proteinExistence type="predicted"/>
<dbReference type="Gene3D" id="3.40.50.620">
    <property type="entry name" value="HUPs"/>
    <property type="match status" value="1"/>
</dbReference>
<organism evidence="12 13">
    <name type="scientific">Candidatus Falkowbacteria bacterium RIFOXYD2_FULL_34_120</name>
    <dbReference type="NCBI Taxonomy" id="1798007"/>
    <lineage>
        <taxon>Bacteria</taxon>
        <taxon>Candidatus Falkowiibacteriota</taxon>
    </lineage>
</organism>
<evidence type="ECO:0000256" key="9">
    <source>
        <dbReference type="ARBA" id="ARBA00022993"/>
    </source>
</evidence>
<evidence type="ECO:0000256" key="1">
    <source>
        <dbReference type="ARBA" id="ARBA00012392"/>
    </source>
</evidence>
<dbReference type="InterPro" id="IPR027417">
    <property type="entry name" value="P-loop_NTPase"/>
</dbReference>
<evidence type="ECO:0000256" key="6">
    <source>
        <dbReference type="ARBA" id="ARBA00022741"/>
    </source>
</evidence>
<dbReference type="Pfam" id="PF13238">
    <property type="entry name" value="AAA_18"/>
    <property type="match status" value="1"/>
</dbReference>
<dbReference type="Gene3D" id="3.40.50.300">
    <property type="entry name" value="P-loop containing nucleotide triphosphate hydrolases"/>
    <property type="match status" value="1"/>
</dbReference>
<evidence type="ECO:0000256" key="4">
    <source>
        <dbReference type="ARBA" id="ARBA00022679"/>
    </source>
</evidence>
<keyword evidence="4" id="KW-0808">Transferase</keyword>
<comment type="catalytic activity">
    <reaction evidence="10">
        <text>(R)-4'-phosphopantetheine + ATP + H(+) = 3'-dephospho-CoA + diphosphate</text>
        <dbReference type="Rhea" id="RHEA:19801"/>
        <dbReference type="ChEBI" id="CHEBI:15378"/>
        <dbReference type="ChEBI" id="CHEBI:30616"/>
        <dbReference type="ChEBI" id="CHEBI:33019"/>
        <dbReference type="ChEBI" id="CHEBI:57328"/>
        <dbReference type="ChEBI" id="CHEBI:61723"/>
        <dbReference type="EC" id="2.7.7.3"/>
    </reaction>
</comment>
<keyword evidence="9" id="KW-0173">Coenzyme A biosynthesis</keyword>
<keyword evidence="3" id="KW-0963">Cytoplasm</keyword>
<keyword evidence="8" id="KW-0460">Magnesium</keyword>
<reference evidence="12 13" key="1">
    <citation type="journal article" date="2016" name="Nat. Commun.">
        <title>Thousands of microbial genomes shed light on interconnected biogeochemical processes in an aquifer system.</title>
        <authorList>
            <person name="Anantharaman K."/>
            <person name="Brown C.T."/>
            <person name="Hug L.A."/>
            <person name="Sharon I."/>
            <person name="Castelle C.J."/>
            <person name="Probst A.J."/>
            <person name="Thomas B.C."/>
            <person name="Singh A."/>
            <person name="Wilkins M.J."/>
            <person name="Karaoz U."/>
            <person name="Brodie E.L."/>
            <person name="Williams K.H."/>
            <person name="Hubbard S.S."/>
            <person name="Banfield J.F."/>
        </authorList>
    </citation>
    <scope>NUCLEOTIDE SEQUENCE [LARGE SCALE GENOMIC DNA]</scope>
</reference>